<name>A0A6A6KZ33_HEVBR</name>
<protein>
    <submittedName>
        <fullName evidence="2">Uncharacterized protein</fullName>
    </submittedName>
</protein>
<sequence length="143" mass="16242">MRIQSIVLKETLKSRMFIPMTVRVLERYMCIKEIWNEKNDNIFLKDNPESSRSNNVEPNGSQKLKPHVTSEANESHNFEPNGAHNVESNGSLEPKPLVSSEVNGSHIVEPNGSQKPYLLSVQKLMDLIMLSPMNLRNRSLLSV</sequence>
<proteinExistence type="predicted"/>
<feature type="region of interest" description="Disordered" evidence="1">
    <location>
        <begin position="42"/>
        <end position="113"/>
    </location>
</feature>
<evidence type="ECO:0000313" key="2">
    <source>
        <dbReference type="EMBL" id="KAF2294320.1"/>
    </source>
</evidence>
<gene>
    <name evidence="2" type="ORF">GH714_009274</name>
</gene>
<dbReference type="AlphaFoldDB" id="A0A6A6KZ33"/>
<keyword evidence="3" id="KW-1185">Reference proteome</keyword>
<dbReference type="Proteomes" id="UP000467840">
    <property type="component" value="Chromosome 7"/>
</dbReference>
<comment type="caution">
    <text evidence="2">The sequence shown here is derived from an EMBL/GenBank/DDBJ whole genome shotgun (WGS) entry which is preliminary data.</text>
</comment>
<evidence type="ECO:0000313" key="3">
    <source>
        <dbReference type="Proteomes" id="UP000467840"/>
    </source>
</evidence>
<evidence type="ECO:0000256" key="1">
    <source>
        <dbReference type="SAM" id="MobiDB-lite"/>
    </source>
</evidence>
<organism evidence="2 3">
    <name type="scientific">Hevea brasiliensis</name>
    <name type="common">Para rubber tree</name>
    <name type="synonym">Siphonia brasiliensis</name>
    <dbReference type="NCBI Taxonomy" id="3981"/>
    <lineage>
        <taxon>Eukaryota</taxon>
        <taxon>Viridiplantae</taxon>
        <taxon>Streptophyta</taxon>
        <taxon>Embryophyta</taxon>
        <taxon>Tracheophyta</taxon>
        <taxon>Spermatophyta</taxon>
        <taxon>Magnoliopsida</taxon>
        <taxon>eudicotyledons</taxon>
        <taxon>Gunneridae</taxon>
        <taxon>Pentapetalae</taxon>
        <taxon>rosids</taxon>
        <taxon>fabids</taxon>
        <taxon>Malpighiales</taxon>
        <taxon>Euphorbiaceae</taxon>
        <taxon>Crotonoideae</taxon>
        <taxon>Micrandreae</taxon>
        <taxon>Hevea</taxon>
    </lineage>
</organism>
<accession>A0A6A6KZ33</accession>
<dbReference type="EMBL" id="JAAGAX010000013">
    <property type="protein sequence ID" value="KAF2294320.1"/>
    <property type="molecule type" value="Genomic_DNA"/>
</dbReference>
<reference evidence="2 3" key="1">
    <citation type="journal article" date="2020" name="Mol. Plant">
        <title>The Chromosome-Based Rubber Tree Genome Provides New Insights into Spurge Genome Evolution and Rubber Biosynthesis.</title>
        <authorList>
            <person name="Liu J."/>
            <person name="Shi C."/>
            <person name="Shi C.C."/>
            <person name="Li W."/>
            <person name="Zhang Q.J."/>
            <person name="Zhang Y."/>
            <person name="Li K."/>
            <person name="Lu H.F."/>
            <person name="Shi C."/>
            <person name="Zhu S.T."/>
            <person name="Xiao Z.Y."/>
            <person name="Nan H."/>
            <person name="Yue Y."/>
            <person name="Zhu X.G."/>
            <person name="Wu Y."/>
            <person name="Hong X.N."/>
            <person name="Fan G.Y."/>
            <person name="Tong Y."/>
            <person name="Zhang D."/>
            <person name="Mao C.L."/>
            <person name="Liu Y.L."/>
            <person name="Hao S.J."/>
            <person name="Liu W.Q."/>
            <person name="Lv M.Q."/>
            <person name="Zhang H.B."/>
            <person name="Liu Y."/>
            <person name="Hu-Tang G.R."/>
            <person name="Wang J.P."/>
            <person name="Wang J.H."/>
            <person name="Sun Y.H."/>
            <person name="Ni S.B."/>
            <person name="Chen W.B."/>
            <person name="Zhang X.C."/>
            <person name="Jiao Y.N."/>
            <person name="Eichler E.E."/>
            <person name="Li G.H."/>
            <person name="Liu X."/>
            <person name="Gao L.Z."/>
        </authorList>
    </citation>
    <scope>NUCLEOTIDE SEQUENCE [LARGE SCALE GENOMIC DNA]</scope>
    <source>
        <strain evidence="3">cv. GT1</strain>
        <tissue evidence="2">Leaf</tissue>
    </source>
</reference>
<feature type="compositionally biased region" description="Polar residues" evidence="1">
    <location>
        <begin position="50"/>
        <end position="62"/>
    </location>
</feature>